<keyword evidence="2" id="KW-0812">Transmembrane</keyword>
<protein>
    <recommendedName>
        <fullName evidence="5">Gram-positive cocci surface proteins LPxTG domain-containing protein</fullName>
    </recommendedName>
</protein>
<proteinExistence type="predicted"/>
<organism evidence="3 4">
    <name type="scientific">Nonomuraea typhae</name>
    <dbReference type="NCBI Taxonomy" id="2603600"/>
    <lineage>
        <taxon>Bacteria</taxon>
        <taxon>Bacillati</taxon>
        <taxon>Actinomycetota</taxon>
        <taxon>Actinomycetes</taxon>
        <taxon>Streptosporangiales</taxon>
        <taxon>Streptosporangiaceae</taxon>
        <taxon>Nonomuraea</taxon>
    </lineage>
</organism>
<feature type="region of interest" description="Disordered" evidence="1">
    <location>
        <begin position="94"/>
        <end position="114"/>
    </location>
</feature>
<dbReference type="Proteomes" id="UP001612741">
    <property type="component" value="Unassembled WGS sequence"/>
</dbReference>
<feature type="transmembrane region" description="Helical" evidence="2">
    <location>
        <begin position="185"/>
        <end position="204"/>
    </location>
</feature>
<dbReference type="EMBL" id="JBITGY010000018">
    <property type="protein sequence ID" value="MFI6505229.1"/>
    <property type="molecule type" value="Genomic_DNA"/>
</dbReference>
<feature type="region of interest" description="Disordered" evidence="1">
    <location>
        <begin position="155"/>
        <end position="181"/>
    </location>
</feature>
<evidence type="ECO:0000313" key="4">
    <source>
        <dbReference type="Proteomes" id="UP001612741"/>
    </source>
</evidence>
<feature type="region of interest" description="Disordered" evidence="1">
    <location>
        <begin position="1"/>
        <end position="41"/>
    </location>
</feature>
<evidence type="ECO:0000256" key="2">
    <source>
        <dbReference type="SAM" id="Phobius"/>
    </source>
</evidence>
<keyword evidence="4" id="KW-1185">Reference proteome</keyword>
<sequence>MVGVVGCTADASTTPTGSPTPATATGSPTATATTSPTSTRAAVDVQLNPDRVTAGETSRVWILANCPVPTGGPTHVGTASSNAFLSGVTLNPVPPTTPSASPTTSTAPPPAVPWVRGQAQVSGTVKRGTYTVDVKCDGTNHTGRARLRVVRATEDTPTGLPTRAPRAGGGGMAGKEAGDDSSTPIGPVGVIVGLALAGGAVLLLKRRRA</sequence>
<keyword evidence="2" id="KW-0472">Membrane</keyword>
<accession>A0ABW7ZCH9</accession>
<evidence type="ECO:0000313" key="3">
    <source>
        <dbReference type="EMBL" id="MFI6505229.1"/>
    </source>
</evidence>
<comment type="caution">
    <text evidence="3">The sequence shown here is derived from an EMBL/GenBank/DDBJ whole genome shotgun (WGS) entry which is preliminary data.</text>
</comment>
<reference evidence="3 4" key="1">
    <citation type="submission" date="2024-10" db="EMBL/GenBank/DDBJ databases">
        <title>The Natural Products Discovery Center: Release of the First 8490 Sequenced Strains for Exploring Actinobacteria Biosynthetic Diversity.</title>
        <authorList>
            <person name="Kalkreuter E."/>
            <person name="Kautsar S.A."/>
            <person name="Yang D."/>
            <person name="Bader C.D."/>
            <person name="Teijaro C.N."/>
            <person name="Fluegel L."/>
            <person name="Davis C.M."/>
            <person name="Simpson J.R."/>
            <person name="Lauterbach L."/>
            <person name="Steele A.D."/>
            <person name="Gui C."/>
            <person name="Meng S."/>
            <person name="Li G."/>
            <person name="Viehrig K."/>
            <person name="Ye F."/>
            <person name="Su P."/>
            <person name="Kiefer A.F."/>
            <person name="Nichols A."/>
            <person name="Cepeda A.J."/>
            <person name="Yan W."/>
            <person name="Fan B."/>
            <person name="Jiang Y."/>
            <person name="Adhikari A."/>
            <person name="Zheng C.-J."/>
            <person name="Schuster L."/>
            <person name="Cowan T.M."/>
            <person name="Smanski M.J."/>
            <person name="Chevrette M.G."/>
            <person name="De Carvalho L.P.S."/>
            <person name="Shen B."/>
        </authorList>
    </citation>
    <scope>NUCLEOTIDE SEQUENCE [LARGE SCALE GENOMIC DNA]</scope>
    <source>
        <strain evidence="3 4">NPDC050545</strain>
    </source>
</reference>
<dbReference type="RefSeq" id="WP_397091288.1">
    <property type="nucleotide sequence ID" value="NZ_JBITGY010000018.1"/>
</dbReference>
<gene>
    <name evidence="3" type="ORF">ACIBG2_48165</name>
</gene>
<keyword evidence="2" id="KW-1133">Transmembrane helix</keyword>
<evidence type="ECO:0008006" key="5">
    <source>
        <dbReference type="Google" id="ProtNLM"/>
    </source>
</evidence>
<evidence type="ECO:0000256" key="1">
    <source>
        <dbReference type="SAM" id="MobiDB-lite"/>
    </source>
</evidence>
<name>A0ABW7ZCH9_9ACTN</name>
<feature type="compositionally biased region" description="Low complexity" evidence="1">
    <location>
        <begin position="11"/>
        <end position="39"/>
    </location>
</feature>